<evidence type="ECO:0000313" key="8">
    <source>
        <dbReference type="Proteomes" id="UP000006447"/>
    </source>
</evidence>
<evidence type="ECO:0000256" key="5">
    <source>
        <dbReference type="ARBA" id="ARBA00023136"/>
    </source>
</evidence>
<dbReference type="Proteomes" id="UP000006447">
    <property type="component" value="Unassembled WGS sequence"/>
</dbReference>
<feature type="transmembrane region" description="Helical" evidence="6">
    <location>
        <begin position="238"/>
        <end position="257"/>
    </location>
</feature>
<dbReference type="AlphaFoldDB" id="I0WM52"/>
<dbReference type="PATRIC" id="fig|1165867.3.peg.4825"/>
<feature type="transmembrane region" description="Helical" evidence="6">
    <location>
        <begin position="67"/>
        <end position="85"/>
    </location>
</feature>
<dbReference type="Pfam" id="PF02653">
    <property type="entry name" value="BPD_transp_2"/>
    <property type="match status" value="1"/>
</dbReference>
<feature type="transmembrane region" description="Helical" evidence="6">
    <location>
        <begin position="289"/>
        <end position="309"/>
    </location>
</feature>
<feature type="transmembrane region" description="Helical" evidence="6">
    <location>
        <begin position="158"/>
        <end position="179"/>
    </location>
</feature>
<evidence type="ECO:0000256" key="3">
    <source>
        <dbReference type="ARBA" id="ARBA00022692"/>
    </source>
</evidence>
<feature type="transmembrane region" description="Helical" evidence="6">
    <location>
        <begin position="120"/>
        <end position="138"/>
    </location>
</feature>
<evidence type="ECO:0000256" key="6">
    <source>
        <dbReference type="SAM" id="Phobius"/>
    </source>
</evidence>
<protein>
    <submittedName>
        <fullName evidence="7">Inner-membrane translocator</fullName>
    </submittedName>
</protein>
<keyword evidence="4 6" id="KW-1133">Transmembrane helix</keyword>
<proteinExistence type="predicted"/>
<evidence type="ECO:0000313" key="7">
    <source>
        <dbReference type="EMBL" id="EID77468.1"/>
    </source>
</evidence>
<dbReference type="GO" id="GO:0005886">
    <property type="term" value="C:plasma membrane"/>
    <property type="evidence" value="ECO:0007669"/>
    <property type="project" value="UniProtKB-SubCell"/>
</dbReference>
<dbReference type="InterPro" id="IPR001851">
    <property type="entry name" value="ABC_transp_permease"/>
</dbReference>
<keyword evidence="5 6" id="KW-0472">Membrane</keyword>
<dbReference type="RefSeq" id="WP_007299289.1">
    <property type="nucleotide sequence ID" value="NZ_AJJH01000134.1"/>
</dbReference>
<name>I0WM52_RHOOP</name>
<feature type="transmembrane region" description="Helical" evidence="6">
    <location>
        <begin position="209"/>
        <end position="232"/>
    </location>
</feature>
<evidence type="ECO:0000256" key="4">
    <source>
        <dbReference type="ARBA" id="ARBA00022989"/>
    </source>
</evidence>
<feature type="transmembrane region" description="Helical" evidence="6">
    <location>
        <begin position="264"/>
        <end position="283"/>
    </location>
</feature>
<reference evidence="7 8" key="1">
    <citation type="journal article" date="2012" name="J. Bacteriol.">
        <title>Draft genome sequence of the nitrophenol-degrading actinomycete Rhodococcus imtechensis RKJ300.</title>
        <authorList>
            <person name="Vikram S."/>
            <person name="Kumar S."/>
            <person name="Subramanian S."/>
            <person name="Raghava G.P."/>
        </authorList>
    </citation>
    <scope>NUCLEOTIDE SEQUENCE [LARGE SCALE GENOMIC DNA]</scope>
    <source>
        <strain evidence="7 8">RKJ300</strain>
    </source>
</reference>
<feature type="transmembrane region" description="Helical" evidence="6">
    <location>
        <begin position="91"/>
        <end position="113"/>
    </location>
</feature>
<dbReference type="CDD" id="cd06579">
    <property type="entry name" value="TM_PBP1_transp_AraH_like"/>
    <property type="match status" value="1"/>
</dbReference>
<keyword evidence="2" id="KW-1003">Cell membrane</keyword>
<organism evidence="7 8">
    <name type="scientific">Rhodococcus opacus RKJ300 = JCM 13270</name>
    <dbReference type="NCBI Taxonomy" id="1165867"/>
    <lineage>
        <taxon>Bacteria</taxon>
        <taxon>Bacillati</taxon>
        <taxon>Actinomycetota</taxon>
        <taxon>Actinomycetes</taxon>
        <taxon>Mycobacteriales</taxon>
        <taxon>Nocardiaceae</taxon>
        <taxon>Rhodococcus</taxon>
    </lineage>
</organism>
<dbReference type="GO" id="GO:0022857">
    <property type="term" value="F:transmembrane transporter activity"/>
    <property type="evidence" value="ECO:0007669"/>
    <property type="project" value="InterPro"/>
</dbReference>
<dbReference type="PANTHER" id="PTHR32196">
    <property type="entry name" value="ABC TRANSPORTER PERMEASE PROTEIN YPHD-RELATED-RELATED"/>
    <property type="match status" value="1"/>
</dbReference>
<comment type="subcellular location">
    <subcellularLocation>
        <location evidence="1">Cell membrane</location>
        <topology evidence="1">Multi-pass membrane protein</topology>
    </subcellularLocation>
</comment>
<dbReference type="PANTHER" id="PTHR32196:SF63">
    <property type="entry name" value="INNER MEMBRANE ABC TRANSPORTER PERMEASE PROTEIN YJFF"/>
    <property type="match status" value="1"/>
</dbReference>
<evidence type="ECO:0000256" key="2">
    <source>
        <dbReference type="ARBA" id="ARBA00022475"/>
    </source>
</evidence>
<comment type="caution">
    <text evidence="7">The sequence shown here is derived from an EMBL/GenBank/DDBJ whole genome shotgun (WGS) entry which is preliminary data.</text>
</comment>
<keyword evidence="3 6" id="KW-0812">Transmembrane</keyword>
<gene>
    <name evidence="7" type="ORF">W59_23640</name>
</gene>
<sequence>MNIRDQLLPRLRQYLPQLVLFGAVWIAMAIAVPAFTGEAAVFSTLSQLPLVGLVALGVAITMIAGELDLSVASMAALCGVLAIRLADLGLIAALGVVTVIGGVYGCLQGYLIARLRINSMVLTVASLILLQGISWLASGGGSIQLTQFGLSDPLLARWGVLSPSILVAVVVFAAIGVYMSVSRWGREIYAVGGARNEAFAAGVPRLRPLIHAFAISGACAGLAGGLVSLRAASATPDAFSSLLLAAVAAVLVGGVSLYGGRGTVVNVVLGVLIVSTLSASLAISGQPTFVAQLLTGLLLLVVMAFEFTVKRLGATKPKVSRQPKTLVPAS</sequence>
<feature type="transmembrane region" description="Helical" evidence="6">
    <location>
        <begin position="41"/>
        <end position="60"/>
    </location>
</feature>
<dbReference type="EMBL" id="AJJH01000134">
    <property type="protein sequence ID" value="EID77468.1"/>
    <property type="molecule type" value="Genomic_DNA"/>
</dbReference>
<feature type="transmembrane region" description="Helical" evidence="6">
    <location>
        <begin position="14"/>
        <end position="35"/>
    </location>
</feature>
<accession>I0WM52</accession>
<evidence type="ECO:0000256" key="1">
    <source>
        <dbReference type="ARBA" id="ARBA00004651"/>
    </source>
</evidence>